<proteinExistence type="predicted"/>
<dbReference type="Gene3D" id="3.10.50.10">
    <property type="match status" value="1"/>
</dbReference>
<keyword evidence="2" id="KW-1185">Reference proteome</keyword>
<accession>A0A9J6D0B5</accession>
<dbReference type="EMBL" id="JABSTU010004013">
    <property type="protein sequence ID" value="KAH7964350.1"/>
    <property type="molecule type" value="Genomic_DNA"/>
</dbReference>
<reference evidence="1" key="1">
    <citation type="journal article" date="2020" name="Cell">
        <title>Large-Scale Comparative Analyses of Tick Genomes Elucidate Their Genetic Diversity and Vector Capacities.</title>
        <authorList>
            <consortium name="Tick Genome and Microbiome Consortium (TIGMIC)"/>
            <person name="Jia N."/>
            <person name="Wang J."/>
            <person name="Shi W."/>
            <person name="Du L."/>
            <person name="Sun Y."/>
            <person name="Zhan W."/>
            <person name="Jiang J.F."/>
            <person name="Wang Q."/>
            <person name="Zhang B."/>
            <person name="Ji P."/>
            <person name="Bell-Sakyi L."/>
            <person name="Cui X.M."/>
            <person name="Yuan T.T."/>
            <person name="Jiang B.G."/>
            <person name="Yang W.F."/>
            <person name="Lam T.T."/>
            <person name="Chang Q.C."/>
            <person name="Ding S.J."/>
            <person name="Wang X.J."/>
            <person name="Zhu J.G."/>
            <person name="Ruan X.D."/>
            <person name="Zhao L."/>
            <person name="Wei J.T."/>
            <person name="Ye R.Z."/>
            <person name="Que T.C."/>
            <person name="Du C.H."/>
            <person name="Zhou Y.H."/>
            <person name="Cheng J.X."/>
            <person name="Dai P.F."/>
            <person name="Guo W.B."/>
            <person name="Han X.H."/>
            <person name="Huang E.J."/>
            <person name="Li L.F."/>
            <person name="Wei W."/>
            <person name="Gao Y.C."/>
            <person name="Liu J.Z."/>
            <person name="Shao H.Z."/>
            <person name="Wang X."/>
            <person name="Wang C.C."/>
            <person name="Yang T.C."/>
            <person name="Huo Q.B."/>
            <person name="Li W."/>
            <person name="Chen H.Y."/>
            <person name="Chen S.E."/>
            <person name="Zhou L.G."/>
            <person name="Ni X.B."/>
            <person name="Tian J.H."/>
            <person name="Sheng Y."/>
            <person name="Liu T."/>
            <person name="Pan Y.S."/>
            <person name="Xia L.Y."/>
            <person name="Li J."/>
            <person name="Zhao F."/>
            <person name="Cao W.C."/>
        </authorList>
    </citation>
    <scope>NUCLEOTIDE SEQUENCE</scope>
    <source>
        <strain evidence="1">Rmic-2018</strain>
    </source>
</reference>
<protein>
    <submittedName>
        <fullName evidence="1">Uncharacterized protein</fullName>
    </submittedName>
</protein>
<comment type="caution">
    <text evidence="1">The sequence shown here is derived from an EMBL/GenBank/DDBJ whole genome shotgun (WGS) entry which is preliminary data.</text>
</comment>
<sequence length="255" mass="27645">MVDVSKQCTDDPSMRKSKTLIPPVMKMVVPSDTTCSRIQAAPPSNPMVAPETFLSPVAQLGAPILGTMQWDNHTRQPGRMSYASVCKEKPVIRTSSHPLCLMVARQVDSQTVNVAPETFLAPVAQLGAPILGTMQWDNHTRQPGRTSYASVCQEKPVIRTSSHPLCLMVARQVDSQTVNVATFADERALQERMRLTYSNKMAMAPVAVFDIDLDDFNGTCGSGMSPLYEPWPQVAIDPLSSVIHGVPGASHGVDG</sequence>
<dbReference type="InterPro" id="IPR029070">
    <property type="entry name" value="Chitinase_insertion_sf"/>
</dbReference>
<dbReference type="AlphaFoldDB" id="A0A9J6D0B5"/>
<organism evidence="1 2">
    <name type="scientific">Rhipicephalus microplus</name>
    <name type="common">Cattle tick</name>
    <name type="synonym">Boophilus microplus</name>
    <dbReference type="NCBI Taxonomy" id="6941"/>
    <lineage>
        <taxon>Eukaryota</taxon>
        <taxon>Metazoa</taxon>
        <taxon>Ecdysozoa</taxon>
        <taxon>Arthropoda</taxon>
        <taxon>Chelicerata</taxon>
        <taxon>Arachnida</taxon>
        <taxon>Acari</taxon>
        <taxon>Parasitiformes</taxon>
        <taxon>Ixodida</taxon>
        <taxon>Ixodoidea</taxon>
        <taxon>Ixodidae</taxon>
        <taxon>Rhipicephalinae</taxon>
        <taxon>Rhipicephalus</taxon>
        <taxon>Boophilus</taxon>
    </lineage>
</organism>
<dbReference type="VEuPathDB" id="VectorBase:LOC119181630"/>
<reference evidence="1" key="2">
    <citation type="submission" date="2021-09" db="EMBL/GenBank/DDBJ databases">
        <authorList>
            <person name="Jia N."/>
            <person name="Wang J."/>
            <person name="Shi W."/>
            <person name="Du L."/>
            <person name="Sun Y."/>
            <person name="Zhan W."/>
            <person name="Jiang J."/>
            <person name="Wang Q."/>
            <person name="Zhang B."/>
            <person name="Ji P."/>
            <person name="Sakyi L.B."/>
            <person name="Cui X."/>
            <person name="Yuan T."/>
            <person name="Jiang B."/>
            <person name="Yang W."/>
            <person name="Lam T.T.-Y."/>
            <person name="Chang Q."/>
            <person name="Ding S."/>
            <person name="Wang X."/>
            <person name="Zhu J."/>
            <person name="Ruan X."/>
            <person name="Zhao L."/>
            <person name="Wei J."/>
            <person name="Que T."/>
            <person name="Du C."/>
            <person name="Cheng J."/>
            <person name="Dai P."/>
            <person name="Han X."/>
            <person name="Huang E."/>
            <person name="Gao Y."/>
            <person name="Liu J."/>
            <person name="Shao H."/>
            <person name="Ye R."/>
            <person name="Li L."/>
            <person name="Wei W."/>
            <person name="Wang X."/>
            <person name="Wang C."/>
            <person name="Huo Q."/>
            <person name="Li W."/>
            <person name="Guo W."/>
            <person name="Chen H."/>
            <person name="Chen S."/>
            <person name="Zhou L."/>
            <person name="Zhou L."/>
            <person name="Ni X."/>
            <person name="Tian J."/>
            <person name="Zhou Y."/>
            <person name="Sheng Y."/>
            <person name="Liu T."/>
            <person name="Pan Y."/>
            <person name="Xia L."/>
            <person name="Li J."/>
            <person name="Zhao F."/>
            <person name="Cao W."/>
        </authorList>
    </citation>
    <scope>NUCLEOTIDE SEQUENCE</scope>
    <source>
        <strain evidence="1">Rmic-2018</strain>
        <tissue evidence="1">Larvae</tissue>
    </source>
</reference>
<evidence type="ECO:0000313" key="2">
    <source>
        <dbReference type="Proteomes" id="UP000821866"/>
    </source>
</evidence>
<gene>
    <name evidence="1" type="ORF">HPB51_027412</name>
</gene>
<name>A0A9J6D0B5_RHIMP</name>
<evidence type="ECO:0000313" key="1">
    <source>
        <dbReference type="EMBL" id="KAH7964350.1"/>
    </source>
</evidence>
<dbReference type="Proteomes" id="UP000821866">
    <property type="component" value="Unassembled WGS sequence"/>
</dbReference>
<dbReference type="Gene3D" id="3.20.20.80">
    <property type="entry name" value="Glycosidases"/>
    <property type="match status" value="1"/>
</dbReference>